<name>A0A242K044_9ENTE</name>
<dbReference type="InterPro" id="IPR023631">
    <property type="entry name" value="Amidase_dom"/>
</dbReference>
<organism evidence="3">
    <name type="scientific">Candidatus Enterococcus clewellii</name>
    <dbReference type="NCBI Taxonomy" id="1834193"/>
    <lineage>
        <taxon>Bacteria</taxon>
        <taxon>Bacillati</taxon>
        <taxon>Bacillota</taxon>
        <taxon>Bacilli</taxon>
        <taxon>Lactobacillales</taxon>
        <taxon>Enterococcaceae</taxon>
        <taxon>Enterococcus</taxon>
    </lineage>
</organism>
<comment type="similarity">
    <text evidence="1">Belongs to the amidase family.</text>
</comment>
<dbReference type="EMBL" id="NGMM01000008">
    <property type="protein sequence ID" value="OTP10553.1"/>
    <property type="molecule type" value="Genomic_DNA"/>
</dbReference>
<evidence type="ECO:0000259" key="2">
    <source>
        <dbReference type="Pfam" id="PF01425"/>
    </source>
</evidence>
<evidence type="ECO:0000256" key="1">
    <source>
        <dbReference type="ARBA" id="ARBA00009199"/>
    </source>
</evidence>
<dbReference type="SUPFAM" id="SSF75304">
    <property type="entry name" value="Amidase signature (AS) enzymes"/>
    <property type="match status" value="1"/>
</dbReference>
<dbReference type="NCBIfam" id="NF005099">
    <property type="entry name" value="PRK06529.1"/>
    <property type="match status" value="1"/>
</dbReference>
<dbReference type="OrthoDB" id="9811471at2"/>
<evidence type="ECO:0000313" key="3">
    <source>
        <dbReference type="EMBL" id="OTP10553.1"/>
    </source>
</evidence>
<gene>
    <name evidence="4" type="ORF">A5888_003198</name>
    <name evidence="3" type="ORF">A5888_003851</name>
</gene>
<dbReference type="PANTHER" id="PTHR11895:SF7">
    <property type="entry name" value="GLUTAMYL-TRNA(GLN) AMIDOTRANSFERASE SUBUNIT A, MITOCHONDRIAL"/>
    <property type="match status" value="1"/>
</dbReference>
<dbReference type="Gene3D" id="3.90.1300.10">
    <property type="entry name" value="Amidase signature (AS) domain"/>
    <property type="match status" value="1"/>
</dbReference>
<reference evidence="4" key="3">
    <citation type="submission" date="2024-03" db="EMBL/GenBank/DDBJ databases">
        <title>The Genome Sequence of Enterococcus sp. DIV0242b.</title>
        <authorList>
            <consortium name="The Broad Institute Genomics Platform"/>
            <consortium name="The Broad Institute Microbial Omics Core"/>
            <consortium name="The Broad Institute Genomic Center for Infectious Diseases"/>
            <person name="Earl A."/>
            <person name="Manson A."/>
            <person name="Gilmore M."/>
            <person name="Schwartman J."/>
            <person name="Shea T."/>
            <person name="Abouelleil A."/>
            <person name="Cao P."/>
            <person name="Chapman S."/>
            <person name="Cusick C."/>
            <person name="Young S."/>
            <person name="Neafsey D."/>
            <person name="Nusbaum C."/>
            <person name="Birren B."/>
        </authorList>
    </citation>
    <scope>NUCLEOTIDE SEQUENCE</scope>
    <source>
        <strain evidence="4">9E7_DIV0242</strain>
    </source>
</reference>
<dbReference type="PANTHER" id="PTHR11895">
    <property type="entry name" value="TRANSAMIDASE"/>
    <property type="match status" value="1"/>
</dbReference>
<dbReference type="EMBL" id="CP147247">
    <property type="protein sequence ID" value="WYJ91430.1"/>
    <property type="molecule type" value="Genomic_DNA"/>
</dbReference>
<dbReference type="Proteomes" id="UP000195141">
    <property type="component" value="Chromosome"/>
</dbReference>
<dbReference type="InterPro" id="IPR000120">
    <property type="entry name" value="Amidase"/>
</dbReference>
<evidence type="ECO:0000313" key="4">
    <source>
        <dbReference type="EMBL" id="WYJ91430.1"/>
    </source>
</evidence>
<sequence length="485" mass="53711">MRDATYWAEKFKQKDISLVEYYTELDKRVREINPELNAFVEWDKETVLGAAKTFSLREDQPFSGVPIPLKMLGQNKAGWKSTFGSRLLAEHRSSRNSNFVSRLEKLGFVPAGQTNTPEFGLKNITDPVLYGPARNPWNTAYSPGGSSGGAAAAVASGLFPIAGASDGGGSIRMPAAFCGLIGLKPTRGAMPTGPNGYRGWQGAAIDFAVTVSMRDTETLFYAMRGNDKASPYHPPRDEWQVHEKDRPLKIAYLTASPVDTPVSAEAELALAQTATELEKLGHELTEVTWPFNGREVMESYYVMMGAETSGMFDGIQQTLARQLTMNDMELLTWGLYKYGETIPVKRYIHALNVWDATSLKMEQLFSTYDLLLTPTTANSAPRIDQEFQSDRIRAVLGYAEELKEAELAQLVYEMFYKGLSLTPYTQLANLAGQPAISLPTHMTAAGMPFGVQFMASKGREDLLFHIGKQLEEQQLFQLPKAYSEG</sequence>
<dbReference type="InterPro" id="IPR036928">
    <property type="entry name" value="AS_sf"/>
</dbReference>
<keyword evidence="5" id="KW-1185">Reference proteome</keyword>
<feature type="domain" description="Amidase" evidence="2">
    <location>
        <begin position="27"/>
        <end position="463"/>
    </location>
</feature>
<dbReference type="RefSeq" id="WP_086350920.1">
    <property type="nucleotide sequence ID" value="NZ_CP147247.1"/>
</dbReference>
<dbReference type="GO" id="GO:0003824">
    <property type="term" value="F:catalytic activity"/>
    <property type="evidence" value="ECO:0007669"/>
    <property type="project" value="InterPro"/>
</dbReference>
<proteinExistence type="inferred from homology"/>
<dbReference type="Pfam" id="PF01425">
    <property type="entry name" value="Amidase"/>
    <property type="match status" value="1"/>
</dbReference>
<dbReference type="AlphaFoldDB" id="A0A242K044"/>
<evidence type="ECO:0000313" key="5">
    <source>
        <dbReference type="Proteomes" id="UP000195141"/>
    </source>
</evidence>
<accession>A0A242K044</accession>
<protein>
    <submittedName>
        <fullName evidence="4">Amidase</fullName>
    </submittedName>
</protein>
<reference evidence="4" key="2">
    <citation type="submission" date="2017-05" db="EMBL/GenBank/DDBJ databases">
        <authorList>
            <consortium name="The Broad Institute Genomics Platform"/>
            <consortium name="The Broad Institute Genomic Center for Infectious Diseases"/>
            <person name="Earl A."/>
            <person name="Manson A."/>
            <person name="Schwartman J."/>
            <person name="Gilmore M."/>
            <person name="Abouelleil A."/>
            <person name="Cao P."/>
            <person name="Chapman S."/>
            <person name="Cusick C."/>
            <person name="Shea T."/>
            <person name="Young S."/>
            <person name="Neafsey D."/>
            <person name="Nusbaum C."/>
            <person name="Birren B."/>
        </authorList>
    </citation>
    <scope>NUCLEOTIDE SEQUENCE</scope>
    <source>
        <strain evidence="4">9E7_DIV0242</strain>
    </source>
</reference>
<dbReference type="PROSITE" id="PS00571">
    <property type="entry name" value="AMIDASES"/>
    <property type="match status" value="1"/>
</dbReference>
<reference evidence="3" key="1">
    <citation type="submission" date="2017-05" db="EMBL/GenBank/DDBJ databases">
        <title>The Genome Sequence of Enterococcus sp. 9E7_DIV0242.</title>
        <authorList>
            <consortium name="The Broad Institute Genomics Platform"/>
            <consortium name="The Broad Institute Genomic Center for Infectious Diseases"/>
            <person name="Earl A."/>
            <person name="Manson A."/>
            <person name="Schwartman J."/>
            <person name="Gilmore M."/>
            <person name="Abouelleil A."/>
            <person name="Cao P."/>
            <person name="Chapman S."/>
            <person name="Cusick C."/>
            <person name="Shea T."/>
            <person name="Young S."/>
            <person name="Neafsey D."/>
            <person name="Nusbaum C."/>
            <person name="Birren B."/>
        </authorList>
    </citation>
    <scope>NUCLEOTIDE SEQUENCE [LARGE SCALE GENOMIC DNA]</scope>
    <source>
        <strain evidence="3">9E7_DIV0242</strain>
    </source>
</reference>
<dbReference type="InterPro" id="IPR020556">
    <property type="entry name" value="Amidase_CS"/>
</dbReference>